<feature type="region of interest" description="Disordered" evidence="1">
    <location>
        <begin position="186"/>
        <end position="208"/>
    </location>
</feature>
<dbReference type="InterPro" id="IPR006860">
    <property type="entry name" value="FecR"/>
</dbReference>
<feature type="domain" description="FecR protein" evidence="2">
    <location>
        <begin position="63"/>
        <end position="165"/>
    </location>
</feature>
<evidence type="ECO:0000259" key="2">
    <source>
        <dbReference type="Pfam" id="PF04773"/>
    </source>
</evidence>
<name>A0A7V4WVM3_CALAY</name>
<dbReference type="AlphaFoldDB" id="A0A7V4WVM3"/>
<gene>
    <name evidence="3" type="ORF">ENK44_08205</name>
</gene>
<evidence type="ECO:0000256" key="1">
    <source>
        <dbReference type="SAM" id="MobiDB-lite"/>
    </source>
</evidence>
<proteinExistence type="predicted"/>
<dbReference type="Gene3D" id="2.60.120.1440">
    <property type="match status" value="1"/>
</dbReference>
<protein>
    <recommendedName>
        <fullName evidence="2">FecR protein domain-containing protein</fullName>
    </recommendedName>
</protein>
<sequence>MRYARNCRTDIFILILSLLLSISSLQAGKPAKIKFTIGKSELLPGGKTSWQKVRMGMPVQQGDRLRTALNARIELEMPDGSVLKINENTVFDVKELKTQEEDKEDRMSFTLWAGNLWASFKKVISGRQTREIESPSAVVAIRGTIIDMDVAGDATTTVRVVEGKVAVKSKDAGGEVIVKSNQQTVVRKGKNPTPPKPTAKTSSAQPAGDLVFEVRTPKLQFTDPAVLAAGIPLEGKANPGARVEANGTPMTVSPDGRFRGRVKAQEGLNTIRVSVDWNNNRQTKTVRVFVNTKKPEVQISRPVTARFVNRRDYSLSGAVFDPTPMDKVKVYINDELVAEVSGRGSFNRTIILKEGKNNIVLRAVDRSGNVTEKAEQIFLDTVKPIVTITQPAQEVVTRFEPPLPPDRARDFATERFNQVVRGIIIDPEPSSKIKRFGINGKEIRPNSDGTFEAIINLRRGENRLSVFAEDVAGNIYRDDSRKILVR</sequence>
<accession>A0A7V4WVM3</accession>
<dbReference type="InterPro" id="IPR013783">
    <property type="entry name" value="Ig-like_fold"/>
</dbReference>
<dbReference type="Gene3D" id="2.60.40.10">
    <property type="entry name" value="Immunoglobulins"/>
    <property type="match status" value="3"/>
</dbReference>
<dbReference type="EMBL" id="DRQG01000078">
    <property type="protein sequence ID" value="HGY55667.1"/>
    <property type="molecule type" value="Genomic_DNA"/>
</dbReference>
<evidence type="ECO:0000313" key="3">
    <source>
        <dbReference type="EMBL" id="HGY55667.1"/>
    </source>
</evidence>
<dbReference type="Proteomes" id="UP000885779">
    <property type="component" value="Unassembled WGS sequence"/>
</dbReference>
<reference evidence="3" key="1">
    <citation type="journal article" date="2020" name="mSystems">
        <title>Genome- and Community-Level Interaction Insights into Carbon Utilization and Element Cycling Functions of Hydrothermarchaeota in Hydrothermal Sediment.</title>
        <authorList>
            <person name="Zhou Z."/>
            <person name="Liu Y."/>
            <person name="Xu W."/>
            <person name="Pan J."/>
            <person name="Luo Z.H."/>
            <person name="Li M."/>
        </authorList>
    </citation>
    <scope>NUCLEOTIDE SEQUENCE [LARGE SCALE GENOMIC DNA]</scope>
    <source>
        <strain evidence="3">HyVt-577</strain>
    </source>
</reference>
<dbReference type="PANTHER" id="PTHR38731:SF1">
    <property type="entry name" value="FECR PROTEIN DOMAIN-CONTAINING PROTEIN"/>
    <property type="match status" value="1"/>
</dbReference>
<dbReference type="Pfam" id="PF09136">
    <property type="entry name" value="Glucodextran_B"/>
    <property type="match status" value="2"/>
</dbReference>
<organism evidence="3">
    <name type="scientific">Caldithrix abyssi</name>
    <dbReference type="NCBI Taxonomy" id="187145"/>
    <lineage>
        <taxon>Bacteria</taxon>
        <taxon>Pseudomonadati</taxon>
        <taxon>Calditrichota</taxon>
        <taxon>Calditrichia</taxon>
        <taxon>Calditrichales</taxon>
        <taxon>Calditrichaceae</taxon>
        <taxon>Caldithrix</taxon>
    </lineage>
</organism>
<dbReference type="PANTHER" id="PTHR38731">
    <property type="entry name" value="LIPL45-RELATED LIPOPROTEIN-RELATED"/>
    <property type="match status" value="1"/>
</dbReference>
<dbReference type="Pfam" id="PF04773">
    <property type="entry name" value="FecR"/>
    <property type="match status" value="1"/>
</dbReference>
<comment type="caution">
    <text evidence="3">The sequence shown here is derived from an EMBL/GenBank/DDBJ whole genome shotgun (WGS) entry which is preliminary data.</text>
</comment>